<dbReference type="CDD" id="cd01147">
    <property type="entry name" value="HemV-2"/>
    <property type="match status" value="1"/>
</dbReference>
<feature type="domain" description="Fe/B12 periplasmic-binding" evidence="3">
    <location>
        <begin position="54"/>
        <end position="324"/>
    </location>
</feature>
<evidence type="ECO:0000313" key="5">
    <source>
        <dbReference type="Proteomes" id="UP000001661"/>
    </source>
</evidence>
<comment type="similarity">
    <text evidence="1">Belongs to the bacterial solute-binding protein 8 family.</text>
</comment>
<reference evidence="4 5" key="1">
    <citation type="journal article" date="2010" name="Stand. Genomic Sci.">
        <title>Complete genome sequence of Acetohalobium arabaticum type strain (Z-7288).</title>
        <authorList>
            <person name="Sikorski J."/>
            <person name="Lapidus A."/>
            <person name="Chertkov O."/>
            <person name="Lucas S."/>
            <person name="Copeland A."/>
            <person name="Glavina Del Rio T."/>
            <person name="Nolan M."/>
            <person name="Tice H."/>
            <person name="Cheng J.F."/>
            <person name="Han C."/>
            <person name="Brambilla E."/>
            <person name="Pitluck S."/>
            <person name="Liolios K."/>
            <person name="Ivanova N."/>
            <person name="Mavromatis K."/>
            <person name="Mikhailova N."/>
            <person name="Pati A."/>
            <person name="Bruce D."/>
            <person name="Detter C."/>
            <person name="Tapia R."/>
            <person name="Goodwin L."/>
            <person name="Chen A."/>
            <person name="Palaniappan K."/>
            <person name="Land M."/>
            <person name="Hauser L."/>
            <person name="Chang Y.J."/>
            <person name="Jeffries C.D."/>
            <person name="Rohde M."/>
            <person name="Goker M."/>
            <person name="Spring S."/>
            <person name="Woyke T."/>
            <person name="Bristow J."/>
            <person name="Eisen J.A."/>
            <person name="Markowitz V."/>
            <person name="Hugenholtz P."/>
            <person name="Kyrpides N.C."/>
            <person name="Klenk H.P."/>
        </authorList>
    </citation>
    <scope>NUCLEOTIDE SEQUENCE [LARGE SCALE GENOMIC DNA]</scope>
    <source>
        <strain evidence="5">ATCC 49924 / DSM 5501 / Z-7288</strain>
    </source>
</reference>
<sequence length="363" mass="40715">MQKKKWFSLLVVTVVSMSVLIGGCADNQAQQTVEKTEITDLSDRKVEIPRQVDRIVALGSGALRQIVYLGAADKVVGVEEIEHRKDNYAPYNLAHQEFRDLPTVGPNHGGDAELIAAQAPDVIFFKGDPGEAKDLQQKTGIPVINLAVGDFPRRDEVLYQSWRLIGKILDREERVEELIQYMEDSIADLKERTVGISDQQKPEVYAGGITHRGGHGIAGAKEPFPPFQFVQAKNVAGELGHKEVTSVMVSREKILDWNPEIIFINSANEKLVKGDLQKHSEYKSLTAIEEDKVYGVLPYSYYHRNFGSILANSYYIGKILYPDRFSDIDPAAKADEIYKEFIGKAVYDQMEEKVGGFKRVKLD</sequence>
<dbReference type="InterPro" id="IPR050902">
    <property type="entry name" value="ABC_Transporter_SBP"/>
</dbReference>
<dbReference type="STRING" id="574087.Acear_0787"/>
<dbReference type="RefSeq" id="WP_013277772.1">
    <property type="nucleotide sequence ID" value="NC_014378.1"/>
</dbReference>
<dbReference type="OrthoDB" id="9787830at2"/>
<protein>
    <submittedName>
        <fullName evidence="4">Periplasmic binding protein</fullName>
    </submittedName>
</protein>
<feature type="chain" id="PRO_5039200905" evidence="2">
    <location>
        <begin position="22"/>
        <end position="363"/>
    </location>
</feature>
<organism evidence="4 5">
    <name type="scientific">Acetohalobium arabaticum (strain ATCC 49924 / DSM 5501 / Z-7288)</name>
    <dbReference type="NCBI Taxonomy" id="574087"/>
    <lineage>
        <taxon>Bacteria</taxon>
        <taxon>Bacillati</taxon>
        <taxon>Bacillota</taxon>
        <taxon>Clostridia</taxon>
        <taxon>Halanaerobiales</taxon>
        <taxon>Halobacteroidaceae</taxon>
        <taxon>Acetohalobium</taxon>
    </lineage>
</organism>
<dbReference type="Gene3D" id="3.40.50.1980">
    <property type="entry name" value="Nitrogenase molybdenum iron protein domain"/>
    <property type="match status" value="2"/>
</dbReference>
<dbReference type="AlphaFoldDB" id="D9QVR7"/>
<accession>D9QVR7</accession>
<dbReference type="eggNOG" id="COG0614">
    <property type="taxonomic scope" value="Bacteria"/>
</dbReference>
<keyword evidence="5" id="KW-1185">Reference proteome</keyword>
<dbReference type="SUPFAM" id="SSF53807">
    <property type="entry name" value="Helical backbone' metal receptor"/>
    <property type="match status" value="1"/>
</dbReference>
<dbReference type="HOGENOM" id="CLU_038034_13_1_9"/>
<gene>
    <name evidence="4" type="ordered locus">Acear_0787</name>
</gene>
<evidence type="ECO:0000313" key="4">
    <source>
        <dbReference type="EMBL" id="ADL12326.1"/>
    </source>
</evidence>
<dbReference type="InterPro" id="IPR002491">
    <property type="entry name" value="ABC_transptr_periplasmic_BD"/>
</dbReference>
<feature type="signal peptide" evidence="2">
    <location>
        <begin position="1"/>
        <end position="21"/>
    </location>
</feature>
<proteinExistence type="inferred from homology"/>
<evidence type="ECO:0000256" key="2">
    <source>
        <dbReference type="SAM" id="SignalP"/>
    </source>
</evidence>
<dbReference type="PANTHER" id="PTHR30535:SF34">
    <property type="entry name" value="MOLYBDATE-BINDING PROTEIN MOLA"/>
    <property type="match status" value="1"/>
</dbReference>
<dbReference type="PROSITE" id="PS50983">
    <property type="entry name" value="FE_B12_PBP"/>
    <property type="match status" value="1"/>
</dbReference>
<evidence type="ECO:0000259" key="3">
    <source>
        <dbReference type="PROSITE" id="PS50983"/>
    </source>
</evidence>
<keyword evidence="2" id="KW-0732">Signal</keyword>
<dbReference type="KEGG" id="aar:Acear_0787"/>
<dbReference type="PROSITE" id="PS51257">
    <property type="entry name" value="PROKAR_LIPOPROTEIN"/>
    <property type="match status" value="1"/>
</dbReference>
<dbReference type="Pfam" id="PF01497">
    <property type="entry name" value="Peripla_BP_2"/>
    <property type="match status" value="1"/>
</dbReference>
<name>D9QVR7_ACEAZ</name>
<dbReference type="PANTHER" id="PTHR30535">
    <property type="entry name" value="VITAMIN B12-BINDING PROTEIN"/>
    <property type="match status" value="1"/>
</dbReference>
<dbReference type="Proteomes" id="UP000001661">
    <property type="component" value="Chromosome"/>
</dbReference>
<evidence type="ECO:0000256" key="1">
    <source>
        <dbReference type="ARBA" id="ARBA00008814"/>
    </source>
</evidence>
<dbReference type="EMBL" id="CP002105">
    <property type="protein sequence ID" value="ADL12326.1"/>
    <property type="molecule type" value="Genomic_DNA"/>
</dbReference>